<dbReference type="Proteomes" id="UP000694557">
    <property type="component" value="Unassembled WGS sequence"/>
</dbReference>
<feature type="domain" description="Bacterial surface antigen (D15)" evidence="9">
    <location>
        <begin position="145"/>
        <end position="462"/>
    </location>
</feature>
<evidence type="ECO:0000256" key="2">
    <source>
        <dbReference type="ARBA" id="ARBA00010913"/>
    </source>
</evidence>
<protein>
    <submittedName>
        <fullName evidence="10">Sorting and assembly machinery component 50 homolog, like</fullName>
    </submittedName>
</protein>
<dbReference type="Gene3D" id="2.40.160.50">
    <property type="entry name" value="membrane protein fhac: a member of the omp85/tpsb transporter family"/>
    <property type="match status" value="1"/>
</dbReference>
<reference evidence="10" key="2">
    <citation type="submission" date="2025-09" db="UniProtKB">
        <authorList>
            <consortium name="Ensembl"/>
        </authorList>
    </citation>
    <scope>IDENTIFICATION</scope>
</reference>
<evidence type="ECO:0000259" key="9">
    <source>
        <dbReference type="Pfam" id="PF01103"/>
    </source>
</evidence>
<dbReference type="InterPro" id="IPR039910">
    <property type="entry name" value="D15-like"/>
</dbReference>
<reference evidence="10" key="1">
    <citation type="submission" date="2025-08" db="UniProtKB">
        <authorList>
            <consortium name="Ensembl"/>
        </authorList>
    </citation>
    <scope>IDENTIFICATION</scope>
</reference>
<keyword evidence="11" id="KW-1185">Reference proteome</keyword>
<comment type="subcellular location">
    <subcellularLocation>
        <location evidence="1">Mitochondrion outer membrane</location>
        <topology evidence="1">Multi-pass membrane protein</topology>
    </subcellularLocation>
</comment>
<organism evidence="10 11">
    <name type="scientific">Oncorhynchus kisutch</name>
    <name type="common">Coho salmon</name>
    <name type="synonym">Salmo kisutch</name>
    <dbReference type="NCBI Taxonomy" id="8019"/>
    <lineage>
        <taxon>Eukaryota</taxon>
        <taxon>Metazoa</taxon>
        <taxon>Chordata</taxon>
        <taxon>Craniata</taxon>
        <taxon>Vertebrata</taxon>
        <taxon>Euteleostomi</taxon>
        <taxon>Actinopterygii</taxon>
        <taxon>Neopterygii</taxon>
        <taxon>Teleostei</taxon>
        <taxon>Protacanthopterygii</taxon>
        <taxon>Salmoniformes</taxon>
        <taxon>Salmonidae</taxon>
        <taxon>Salmoninae</taxon>
        <taxon>Oncorhynchus</taxon>
    </lineage>
</organism>
<evidence type="ECO:0000256" key="6">
    <source>
        <dbReference type="ARBA" id="ARBA00023128"/>
    </source>
</evidence>
<evidence type="ECO:0000313" key="10">
    <source>
        <dbReference type="Ensembl" id="ENSOKIP00005031826.1"/>
    </source>
</evidence>
<evidence type="ECO:0000256" key="4">
    <source>
        <dbReference type="ARBA" id="ARBA00022692"/>
    </source>
</evidence>
<name>A0A8C7FQM0_ONCKI</name>
<evidence type="ECO:0000256" key="1">
    <source>
        <dbReference type="ARBA" id="ARBA00004374"/>
    </source>
</evidence>
<keyword evidence="7" id="KW-0472">Membrane</keyword>
<evidence type="ECO:0000256" key="5">
    <source>
        <dbReference type="ARBA" id="ARBA00022787"/>
    </source>
</evidence>
<evidence type="ECO:0000256" key="7">
    <source>
        <dbReference type="ARBA" id="ARBA00023136"/>
    </source>
</evidence>
<dbReference type="GO" id="GO:0005741">
    <property type="term" value="C:mitochondrial outer membrane"/>
    <property type="evidence" value="ECO:0007669"/>
    <property type="project" value="UniProtKB-SubCell"/>
</dbReference>
<evidence type="ECO:0000256" key="8">
    <source>
        <dbReference type="SAM" id="MobiDB-lite"/>
    </source>
</evidence>
<evidence type="ECO:0000256" key="3">
    <source>
        <dbReference type="ARBA" id="ARBA00022452"/>
    </source>
</evidence>
<keyword evidence="3" id="KW-1134">Transmembrane beta strand</keyword>
<comment type="similarity">
    <text evidence="2">Belongs to the SAM50/omp85 family.</text>
</comment>
<dbReference type="InterPro" id="IPR000184">
    <property type="entry name" value="Bac_surfAg_D15"/>
</dbReference>
<keyword evidence="6" id="KW-0496">Mitochondrion</keyword>
<dbReference type="GeneTree" id="ENSGT00390000011355"/>
<dbReference type="GO" id="GO:0033108">
    <property type="term" value="P:mitochondrial respiratory chain complex assembly"/>
    <property type="evidence" value="ECO:0007669"/>
    <property type="project" value="TreeGrafter"/>
</dbReference>
<proteinExistence type="inferred from homology"/>
<gene>
    <name evidence="10" type="primary">SAMM50</name>
    <name evidence="10" type="synonym">LOC109896734</name>
</gene>
<dbReference type="GO" id="GO:0045040">
    <property type="term" value="P:protein insertion into mitochondrial outer membrane"/>
    <property type="evidence" value="ECO:0007669"/>
    <property type="project" value="TreeGrafter"/>
</dbReference>
<dbReference type="PANTHER" id="PTHR12815:SF18">
    <property type="entry name" value="SORTING AND ASSEMBLY MACHINERY COMPONENT 50 HOMOLOG"/>
    <property type="match status" value="1"/>
</dbReference>
<dbReference type="FunFam" id="2.40.160.50:FF:000002">
    <property type="entry name" value="sorting and assembly machinery component 50 homolog"/>
    <property type="match status" value="1"/>
</dbReference>
<evidence type="ECO:0000313" key="11">
    <source>
        <dbReference type="Proteomes" id="UP000694557"/>
    </source>
</evidence>
<accession>A0A8C7FQM0</accession>
<keyword evidence="4" id="KW-0812">Transmembrane</keyword>
<sequence length="463" mass="51091">MGTVHARSMDPLPMHGRDMGVHPDDMIEVQEAEHETKQEVLENKDVVVQHVNIEGLGRTKEDLLGYEISEVFDAKNLIDVSMKEPSVSLAVVTVCFGLPLPGADALPNGLDVTFEVTEMKRLTGSYNTMVGNNEGSMVLGVKLPNVFGRAEKLTFQFSYGTKETSYGLSFFKPQPGNFERNLTLNLYKVTGQFPWSSLKETDRGVSTELNFPLWRTNHTLKWEGVWRELGCLARSASFAVREESGHTLKSALSHTMSIDNRNSAIFPKKGALLRINQELAGYTGGDASFLKEDFELQVNRRLVWDSVLSASLWGGCLLPIGGRPSSIADRFYLGGPTSVRGFGMYSIGPQSEGDYLGGEAYWAGGLHLYTPLPFRPGRGGFGDLFRTHFFLNAGNLCNLNYGEGPRAHLQRLAECVRWSYGAGIVLRLGNIARLELNYCIPMGVQSGDRICDGVQFGAGIRFL</sequence>
<dbReference type="Ensembl" id="ENSOKIT00005033628.1">
    <property type="protein sequence ID" value="ENSOKIP00005031826.1"/>
    <property type="gene ID" value="ENSOKIG00005013575.1"/>
</dbReference>
<keyword evidence="5" id="KW-1000">Mitochondrion outer membrane</keyword>
<dbReference type="Pfam" id="PF01103">
    <property type="entry name" value="Omp85"/>
    <property type="match status" value="1"/>
</dbReference>
<dbReference type="PANTHER" id="PTHR12815">
    <property type="entry name" value="SORTING AND ASSEMBLY MACHINERY SAMM50 PROTEIN FAMILY MEMBER"/>
    <property type="match status" value="1"/>
</dbReference>
<feature type="region of interest" description="Disordered" evidence="8">
    <location>
        <begin position="1"/>
        <end position="20"/>
    </location>
</feature>
<dbReference type="AlphaFoldDB" id="A0A8C7FQM0"/>